<reference evidence="2 3" key="1">
    <citation type="journal article" date="2019" name="Sci. Rep.">
        <title>A high-quality genome of Eragrostis curvula grass provides insights into Poaceae evolution and supports new strategies to enhance forage quality.</title>
        <authorList>
            <person name="Carballo J."/>
            <person name="Santos B.A.C.M."/>
            <person name="Zappacosta D."/>
            <person name="Garbus I."/>
            <person name="Selva J.P."/>
            <person name="Gallo C.A."/>
            <person name="Diaz A."/>
            <person name="Albertini E."/>
            <person name="Caccamo M."/>
            <person name="Echenique V."/>
        </authorList>
    </citation>
    <scope>NUCLEOTIDE SEQUENCE [LARGE SCALE GENOMIC DNA]</scope>
    <source>
        <strain evidence="3">cv. Victoria</strain>
        <tissue evidence="2">Leaf</tissue>
    </source>
</reference>
<dbReference type="Gramene" id="TVU09586">
    <property type="protein sequence ID" value="TVU09586"/>
    <property type="gene ID" value="EJB05_43070"/>
</dbReference>
<keyword evidence="3" id="KW-1185">Reference proteome</keyword>
<protein>
    <submittedName>
        <fullName evidence="2">Uncharacterized protein</fullName>
    </submittedName>
</protein>
<dbReference type="Proteomes" id="UP000324897">
    <property type="component" value="Chromosome 3"/>
</dbReference>
<dbReference type="OrthoDB" id="535916at2759"/>
<dbReference type="AlphaFoldDB" id="A0A5J9TDX4"/>
<name>A0A5J9TDX4_9POAL</name>
<feature type="non-terminal residue" evidence="2">
    <location>
        <position position="1"/>
    </location>
</feature>
<dbReference type="EMBL" id="RWGY01000039">
    <property type="protein sequence ID" value="TVU09586.1"/>
    <property type="molecule type" value="Genomic_DNA"/>
</dbReference>
<accession>A0A5J9TDX4</accession>
<evidence type="ECO:0000256" key="1">
    <source>
        <dbReference type="SAM" id="MobiDB-lite"/>
    </source>
</evidence>
<gene>
    <name evidence="2" type="ORF">EJB05_43070</name>
</gene>
<comment type="caution">
    <text evidence="2">The sequence shown here is derived from an EMBL/GenBank/DDBJ whole genome shotgun (WGS) entry which is preliminary data.</text>
</comment>
<evidence type="ECO:0000313" key="3">
    <source>
        <dbReference type="Proteomes" id="UP000324897"/>
    </source>
</evidence>
<proteinExistence type="predicted"/>
<organism evidence="2 3">
    <name type="scientific">Eragrostis curvula</name>
    <name type="common">weeping love grass</name>
    <dbReference type="NCBI Taxonomy" id="38414"/>
    <lineage>
        <taxon>Eukaryota</taxon>
        <taxon>Viridiplantae</taxon>
        <taxon>Streptophyta</taxon>
        <taxon>Embryophyta</taxon>
        <taxon>Tracheophyta</taxon>
        <taxon>Spermatophyta</taxon>
        <taxon>Magnoliopsida</taxon>
        <taxon>Liliopsida</taxon>
        <taxon>Poales</taxon>
        <taxon>Poaceae</taxon>
        <taxon>PACMAD clade</taxon>
        <taxon>Chloridoideae</taxon>
        <taxon>Eragrostideae</taxon>
        <taxon>Eragrostidinae</taxon>
        <taxon>Eragrostis</taxon>
    </lineage>
</organism>
<feature type="compositionally biased region" description="Low complexity" evidence="1">
    <location>
        <begin position="44"/>
        <end position="61"/>
    </location>
</feature>
<sequence length="196" mass="21424">ASQQPEPTRHWPATISDPQVSLRRPLDFPPGHHARGPQDEGHPELSLLSPAAAPPLLFSARRPAEPNRWSPPSDADAGDRLRDLRGLVRLPFLLPPPRLRSPSRFRGLPEAPGPSHAGAEVPAISSHGLRRRLARELLQLRQAHGARLAHLPATTANFLFILSICWPCGVQVGIVNCADCKGTGFRAKWLEEPPVN</sequence>
<evidence type="ECO:0000313" key="2">
    <source>
        <dbReference type="EMBL" id="TVU09586.1"/>
    </source>
</evidence>
<feature type="region of interest" description="Disordered" evidence="1">
    <location>
        <begin position="1"/>
        <end position="78"/>
    </location>
</feature>